<accession>A0A1P8END6</accession>
<gene>
    <name evidence="1" type="ORF">BEN76_16850</name>
</gene>
<dbReference type="AlphaFoldDB" id="A0A1P8END6"/>
<evidence type="ECO:0000313" key="1">
    <source>
        <dbReference type="EMBL" id="APV37716.1"/>
    </source>
</evidence>
<dbReference type="KEGG" id="asol:BEN76_16850"/>
<reference evidence="1 2" key="1">
    <citation type="submission" date="2016-08" db="EMBL/GenBank/DDBJ databases">
        <title>Complete genome sequence of Acinetobacter baylyi strain GFJ2.</title>
        <authorList>
            <person name="Tabata M."/>
            <person name="Kuboki S."/>
            <person name="Gibu N."/>
            <person name="Kinouchi Y."/>
            <person name="Vangnai A."/>
            <person name="Kasai D."/>
            <person name="Fukuda M."/>
        </authorList>
    </citation>
    <scope>NUCLEOTIDE SEQUENCE [LARGE SCALE GENOMIC DNA]</scope>
    <source>
        <strain evidence="1 2">GFJ2</strain>
        <plasmid evidence="2">Plasmid pgfj2</plasmid>
    </source>
</reference>
<sequence>MSYITKVLGNESGIQYQGVNDKTGSLGNTPINNVIIGSFRRGRIDRPMIITSENIRSKLGYDPTNPDYVAVQDALATKMPSVTVLRVVVSNEVIIVPDERAFEYFPTNKNEFDRVLAAATFNQKDQVLNFYDSNYPLSITGYESETVLFNWNDVDLNVVGKEGYLFTGTRIKESWLDNFLNATSQLEEGTVVGTLVINTPSTSNFIQNLTLSFFRNLKQQGTSVVLGGYVYTWNVWPVAEDIVKIYSWNIDYSVGDRTFSQKLTSDERVYTVFEDEQVGEGSNSAVFNVAKDVNYQVFIDGEQLANSVTGGNTFSDLWLYSETNALIQSLVAQSYPLVGFGLQTPDGTAVLPLTLENPTHLFRNTNTVEKDYKVKFVGTGLSKSNVDEGLQQFGFEKNYSYVYKPESVEFIIKAPDFLTFKLDNTNKVTVSNSSFEYAVNRPQFQISGSGKPNKSYNLIFSTDDGYTKTFKVQTISDGTFVAVFDIQEFYARALNNNQTMFSIRCPNNVNGGTQSLLVMIPVRNTTIEYNIWANTETASSNMRDLVIYAYDSDLDTDIQLKITDSLGNTATANAKSTDKSSEYLGSGISFRPRTFAEVSIDCGSLTTNELQIETVYTSSSGELCKTSGTFSSYSPDMIIDVDTTASADNVIVNFAVESLTTQAVVTVLTPNAQFQRDVAGNTTGTNQAGQLYHARTESLNMYFVPNQGIVRVRFNMNDNVPINNAEIWSNTAKIAVVKYGLRTKKYTITDITGTKTEAGKFV</sequence>
<geneLocation type="plasmid" evidence="2">
    <name>pgfj2</name>
</geneLocation>
<proteinExistence type="predicted"/>
<organism evidence="1 2">
    <name type="scientific">Acinetobacter soli</name>
    <dbReference type="NCBI Taxonomy" id="487316"/>
    <lineage>
        <taxon>Bacteria</taxon>
        <taxon>Pseudomonadati</taxon>
        <taxon>Pseudomonadota</taxon>
        <taxon>Gammaproteobacteria</taxon>
        <taxon>Moraxellales</taxon>
        <taxon>Moraxellaceae</taxon>
        <taxon>Acinetobacter</taxon>
    </lineage>
</organism>
<dbReference type="EMBL" id="CP016898">
    <property type="protein sequence ID" value="APV37716.1"/>
    <property type="molecule type" value="Genomic_DNA"/>
</dbReference>
<name>A0A1P8END6_9GAMM</name>
<keyword evidence="1" id="KW-0614">Plasmid</keyword>
<protein>
    <submittedName>
        <fullName evidence="1">Uncharacterized protein</fullName>
    </submittedName>
</protein>
<dbReference type="RefSeq" id="WP_076033724.1">
    <property type="nucleotide sequence ID" value="NZ_CP016898.1"/>
</dbReference>
<dbReference type="Proteomes" id="UP000185674">
    <property type="component" value="Plasmid pGFJ2"/>
</dbReference>
<evidence type="ECO:0000313" key="2">
    <source>
        <dbReference type="Proteomes" id="UP000185674"/>
    </source>
</evidence>